<reference evidence="1 2" key="1">
    <citation type="submission" date="2013-12" db="EMBL/GenBank/DDBJ databases">
        <authorList>
            <person name="Zelazny A."/>
            <person name="Olivier K."/>
            <person name="Holland S."/>
            <person name="Lenaerts A."/>
            <person name="Ordway D."/>
            <person name="DeGroote M.A."/>
            <person name="Parker T."/>
            <person name="Sizemore C."/>
            <person name="Tallon L.J."/>
            <person name="Sadzewicz L.K."/>
            <person name="Sengamalay N."/>
            <person name="Fraser C.M."/>
            <person name="Hine E."/>
            <person name="Shefchek K.A."/>
            <person name="Das S.P."/>
            <person name="Tettelin H."/>
        </authorList>
    </citation>
    <scope>NUCLEOTIDE SEQUENCE [LARGE SCALE GENOMIC DNA]</scope>
    <source>
        <strain evidence="1 2">1956</strain>
    </source>
</reference>
<accession>X8CT79</accession>
<comment type="caution">
    <text evidence="1">The sequence shown here is derived from an EMBL/GenBank/DDBJ whole genome shotgun (WGS) entry which is preliminary data.</text>
</comment>
<dbReference type="Proteomes" id="UP000020825">
    <property type="component" value="Unassembled WGS sequence"/>
</dbReference>
<evidence type="ECO:0000313" key="1">
    <source>
        <dbReference type="EMBL" id="EUA59061.1"/>
    </source>
</evidence>
<dbReference type="EMBL" id="JAOG01000001">
    <property type="protein sequence ID" value="EUA59061.1"/>
    <property type="molecule type" value="Genomic_DNA"/>
</dbReference>
<dbReference type="AlphaFoldDB" id="X8CT79"/>
<evidence type="ECO:0000313" key="2">
    <source>
        <dbReference type="Proteomes" id="UP000020825"/>
    </source>
</evidence>
<gene>
    <name evidence="1" type="ORF">I550_2207</name>
</gene>
<name>X8CT79_MYCIT</name>
<sequence length="54" mass="5741">MVAAGLPVVSGVVTGVRVVADRVDRIGFVRFPSRGFRPAHLCPLPTLFDCITCA</sequence>
<organism evidence="1 2">
    <name type="scientific">Mycobacterium intracellulare 1956</name>
    <dbReference type="NCBI Taxonomy" id="1299331"/>
    <lineage>
        <taxon>Bacteria</taxon>
        <taxon>Bacillati</taxon>
        <taxon>Actinomycetota</taxon>
        <taxon>Actinomycetes</taxon>
        <taxon>Mycobacteriales</taxon>
        <taxon>Mycobacteriaceae</taxon>
        <taxon>Mycobacterium</taxon>
        <taxon>Mycobacterium avium complex (MAC)</taxon>
    </lineage>
</organism>
<protein>
    <submittedName>
        <fullName evidence="1">Uncharacterized protein</fullName>
    </submittedName>
</protein>
<proteinExistence type="predicted"/>